<dbReference type="InterPro" id="IPR005119">
    <property type="entry name" value="LysR_subst-bd"/>
</dbReference>
<dbReference type="GO" id="GO:0003700">
    <property type="term" value="F:DNA-binding transcription factor activity"/>
    <property type="evidence" value="ECO:0007669"/>
    <property type="project" value="InterPro"/>
</dbReference>
<dbReference type="PANTHER" id="PTHR30118">
    <property type="entry name" value="HTH-TYPE TRANSCRIPTIONAL REGULATOR LEUO-RELATED"/>
    <property type="match status" value="1"/>
</dbReference>
<evidence type="ECO:0000256" key="1">
    <source>
        <dbReference type="ARBA" id="ARBA00009437"/>
    </source>
</evidence>
<sequence>MPSVDLNLLPALDALLAERSVTGAARRTGLSVSAMSRTLARLRRSTGDPLLIQAGRALVLTPYAMELGERLPALTREAQAALAPARHALDLARLERTFTIRAGEGFIELVSAILLRRLAQTAPRVCLRFAPKPDWNVEPLRQGALDLEIGVLNTSAPELRARALFRDRYVGVCRSGHPLTALSHIGPEQFLAHGHVLVSRSGAIENAADGALAALGGVRRIQIIVPAYTNALQIVRQSDLLAVVPHSCVDNGFVPGYGTRNGVQWFELPLAVPAFNVCAIWHPRLDRDPAQRWLRGELLALCQETLPQT</sequence>
<comment type="similarity">
    <text evidence="1">Belongs to the LysR transcriptional regulatory family.</text>
</comment>
<dbReference type="AlphaFoldDB" id="A0A1H2PL23"/>
<dbReference type="Pfam" id="PF00126">
    <property type="entry name" value="HTH_1"/>
    <property type="match status" value="1"/>
</dbReference>
<dbReference type="SUPFAM" id="SSF53850">
    <property type="entry name" value="Periplasmic binding protein-like II"/>
    <property type="match status" value="1"/>
</dbReference>
<dbReference type="RefSeq" id="WP_091905992.1">
    <property type="nucleotide sequence ID" value="NZ_FNLO01000002.1"/>
</dbReference>
<dbReference type="EMBL" id="FNLO01000002">
    <property type="protein sequence ID" value="SDV47065.1"/>
    <property type="molecule type" value="Genomic_DNA"/>
</dbReference>
<evidence type="ECO:0000256" key="3">
    <source>
        <dbReference type="ARBA" id="ARBA00023125"/>
    </source>
</evidence>
<accession>A0A1H2PL23</accession>
<protein>
    <submittedName>
        <fullName evidence="6">DNA-binding transcriptional regulator, LysR family</fullName>
    </submittedName>
</protein>
<proteinExistence type="inferred from homology"/>
<evidence type="ECO:0000313" key="6">
    <source>
        <dbReference type="EMBL" id="SDV47065.1"/>
    </source>
</evidence>
<dbReference type="STRING" id="1770053.SAMN05216551_102238"/>
<dbReference type="PROSITE" id="PS50931">
    <property type="entry name" value="HTH_LYSR"/>
    <property type="match status" value="1"/>
</dbReference>
<dbReference type="InterPro" id="IPR050389">
    <property type="entry name" value="LysR-type_TF"/>
</dbReference>
<keyword evidence="7" id="KW-1185">Reference proteome</keyword>
<dbReference type="SUPFAM" id="SSF46785">
    <property type="entry name" value="Winged helix' DNA-binding domain"/>
    <property type="match status" value="1"/>
</dbReference>
<organism evidence="6 7">
    <name type="scientific">Chitinasiproducens palmae</name>
    <dbReference type="NCBI Taxonomy" id="1770053"/>
    <lineage>
        <taxon>Bacteria</taxon>
        <taxon>Pseudomonadati</taxon>
        <taxon>Pseudomonadota</taxon>
        <taxon>Betaproteobacteria</taxon>
        <taxon>Burkholderiales</taxon>
        <taxon>Burkholderiaceae</taxon>
        <taxon>Chitinasiproducens</taxon>
    </lineage>
</organism>
<dbReference type="InterPro" id="IPR036388">
    <property type="entry name" value="WH-like_DNA-bd_sf"/>
</dbReference>
<dbReference type="PANTHER" id="PTHR30118:SF15">
    <property type="entry name" value="TRANSCRIPTIONAL REGULATORY PROTEIN"/>
    <property type="match status" value="1"/>
</dbReference>
<evidence type="ECO:0000256" key="4">
    <source>
        <dbReference type="ARBA" id="ARBA00023163"/>
    </source>
</evidence>
<evidence type="ECO:0000313" key="7">
    <source>
        <dbReference type="Proteomes" id="UP000243719"/>
    </source>
</evidence>
<evidence type="ECO:0000259" key="5">
    <source>
        <dbReference type="PROSITE" id="PS50931"/>
    </source>
</evidence>
<feature type="domain" description="HTH lysR-type" evidence="5">
    <location>
        <begin position="4"/>
        <end position="61"/>
    </location>
</feature>
<keyword evidence="4" id="KW-0804">Transcription</keyword>
<dbReference type="Gene3D" id="1.10.10.10">
    <property type="entry name" value="Winged helix-like DNA-binding domain superfamily/Winged helix DNA-binding domain"/>
    <property type="match status" value="1"/>
</dbReference>
<dbReference type="Gene3D" id="3.40.190.10">
    <property type="entry name" value="Periplasmic binding protein-like II"/>
    <property type="match status" value="2"/>
</dbReference>
<dbReference type="InterPro" id="IPR000847">
    <property type="entry name" value="LysR_HTH_N"/>
</dbReference>
<dbReference type="GO" id="GO:0003677">
    <property type="term" value="F:DNA binding"/>
    <property type="evidence" value="ECO:0007669"/>
    <property type="project" value="UniProtKB-KW"/>
</dbReference>
<reference evidence="7" key="1">
    <citation type="submission" date="2016-09" db="EMBL/GenBank/DDBJ databases">
        <authorList>
            <person name="Varghese N."/>
            <person name="Submissions S."/>
        </authorList>
    </citation>
    <scope>NUCLEOTIDE SEQUENCE [LARGE SCALE GENOMIC DNA]</scope>
    <source>
        <strain evidence="7">JS23</strain>
    </source>
</reference>
<evidence type="ECO:0000256" key="2">
    <source>
        <dbReference type="ARBA" id="ARBA00023015"/>
    </source>
</evidence>
<dbReference type="Proteomes" id="UP000243719">
    <property type="component" value="Unassembled WGS sequence"/>
</dbReference>
<gene>
    <name evidence="6" type="ORF">SAMN05216551_102238</name>
</gene>
<dbReference type="InterPro" id="IPR036390">
    <property type="entry name" value="WH_DNA-bd_sf"/>
</dbReference>
<dbReference type="OrthoDB" id="8717159at2"/>
<name>A0A1H2PL23_9BURK</name>
<dbReference type="Pfam" id="PF03466">
    <property type="entry name" value="LysR_substrate"/>
    <property type="match status" value="1"/>
</dbReference>
<keyword evidence="2" id="KW-0805">Transcription regulation</keyword>
<keyword evidence="3 6" id="KW-0238">DNA-binding</keyword>